<name>A0A1G2CTS3_9BACT</name>
<dbReference type="GO" id="GO:0005524">
    <property type="term" value="F:ATP binding"/>
    <property type="evidence" value="ECO:0007669"/>
    <property type="project" value="UniProtKB-KW"/>
</dbReference>
<evidence type="ECO:0000256" key="3">
    <source>
        <dbReference type="ARBA" id="ARBA00022840"/>
    </source>
</evidence>
<dbReference type="Gene3D" id="3.40.50.300">
    <property type="entry name" value="P-loop containing nucleotide triphosphate hydrolases"/>
    <property type="match status" value="1"/>
</dbReference>
<evidence type="ECO:0000313" key="5">
    <source>
        <dbReference type="EMBL" id="OGZ04795.1"/>
    </source>
</evidence>
<keyword evidence="2" id="KW-0547">Nucleotide-binding</keyword>
<dbReference type="EMBL" id="MHLH01000001">
    <property type="protein sequence ID" value="OGZ04795.1"/>
    <property type="molecule type" value="Genomic_DNA"/>
</dbReference>
<organism evidence="5 6">
    <name type="scientific">Candidatus Lloydbacteria bacterium RIFCSPHIGHO2_01_FULL_41_20</name>
    <dbReference type="NCBI Taxonomy" id="1798657"/>
    <lineage>
        <taxon>Bacteria</taxon>
        <taxon>Candidatus Lloydiibacteriota</taxon>
    </lineage>
</organism>
<dbReference type="InterPro" id="IPR027417">
    <property type="entry name" value="P-loop_NTPase"/>
</dbReference>
<evidence type="ECO:0000259" key="4">
    <source>
        <dbReference type="PROSITE" id="PS00662"/>
    </source>
</evidence>
<dbReference type="STRING" id="1798657.A2648_00745"/>
<keyword evidence="3" id="KW-0067">ATP-binding</keyword>
<dbReference type="Proteomes" id="UP000178841">
    <property type="component" value="Unassembled WGS sequence"/>
</dbReference>
<dbReference type="PROSITE" id="PS00662">
    <property type="entry name" value="T2SP_E"/>
    <property type="match status" value="1"/>
</dbReference>
<proteinExistence type="inferred from homology"/>
<dbReference type="GO" id="GO:0005886">
    <property type="term" value="C:plasma membrane"/>
    <property type="evidence" value="ECO:0007669"/>
    <property type="project" value="TreeGrafter"/>
</dbReference>
<dbReference type="Gene3D" id="3.30.450.90">
    <property type="match status" value="1"/>
</dbReference>
<dbReference type="GO" id="GO:0016887">
    <property type="term" value="F:ATP hydrolysis activity"/>
    <property type="evidence" value="ECO:0007669"/>
    <property type="project" value="TreeGrafter"/>
</dbReference>
<accession>A0A1G2CTS3</accession>
<evidence type="ECO:0000256" key="2">
    <source>
        <dbReference type="ARBA" id="ARBA00022741"/>
    </source>
</evidence>
<dbReference type="CDD" id="cd01129">
    <property type="entry name" value="PulE-GspE-like"/>
    <property type="match status" value="1"/>
</dbReference>
<dbReference type="PANTHER" id="PTHR30258:SF1">
    <property type="entry name" value="PROTEIN TRANSPORT PROTEIN HOFB HOMOLOG"/>
    <property type="match status" value="1"/>
</dbReference>
<dbReference type="SUPFAM" id="SSF52540">
    <property type="entry name" value="P-loop containing nucleoside triphosphate hydrolases"/>
    <property type="match status" value="1"/>
</dbReference>
<gene>
    <name evidence="5" type="ORF">A2648_00745</name>
</gene>
<dbReference type="Pfam" id="PF00437">
    <property type="entry name" value="T2SSE"/>
    <property type="match status" value="1"/>
</dbReference>
<sequence>MVSNGSLERAWSRYREVSFATETKSGILDISQEGLEEMASSLTSVQKIKEVVGKTLKESKSHKVSKMLEIILAGAVANDASDIHVEPEEKRIRLRLRLDGMLEDVIFFDYDTYNLLTSRIKLLSQLKLNIKDSSQDGRFSIKIAGADIEVRVSLVPGAYGESIVLRVLNPKAIGIDFESLSISPHLMKILKQEIAKPNGIILTTGPTGSGKTTTLYSFLQKIYTPGIKIITVEDPIEYHLPGITQTQTDERSGYTFSEGLRSALRQDPDVIMVGEIRDGETAKTAINAALTGHLVFSTLHTNNAAGAIPRLIDLGINPKIISSALSIAIAQRLVRKLCEYCKKEKAPNEKEKEIILKTLERMKKEKVDTGNKIPDGVSKIFEAVGCPKCSLTGYKGRLGVYEAVMMDEAVEKIINQNPSEREIKKSALPQGIPDLAEDGILKVLEGITSMDELSRVVGLSEGEN</sequence>
<feature type="domain" description="Bacterial type II secretion system protein E" evidence="4">
    <location>
        <begin position="264"/>
        <end position="278"/>
    </location>
</feature>
<comment type="similarity">
    <text evidence="1">Belongs to the GSP E family.</text>
</comment>
<protein>
    <recommendedName>
        <fullName evidence="4">Bacterial type II secretion system protein E domain-containing protein</fullName>
    </recommendedName>
</protein>
<evidence type="ECO:0000313" key="6">
    <source>
        <dbReference type="Proteomes" id="UP000178841"/>
    </source>
</evidence>
<dbReference type="InterPro" id="IPR001482">
    <property type="entry name" value="T2SS/T4SS_dom"/>
</dbReference>
<dbReference type="PANTHER" id="PTHR30258">
    <property type="entry name" value="TYPE II SECRETION SYSTEM PROTEIN GSPE-RELATED"/>
    <property type="match status" value="1"/>
</dbReference>
<evidence type="ECO:0000256" key="1">
    <source>
        <dbReference type="ARBA" id="ARBA00006611"/>
    </source>
</evidence>
<reference evidence="5 6" key="1">
    <citation type="journal article" date="2016" name="Nat. Commun.">
        <title>Thousands of microbial genomes shed light on interconnected biogeochemical processes in an aquifer system.</title>
        <authorList>
            <person name="Anantharaman K."/>
            <person name="Brown C.T."/>
            <person name="Hug L.A."/>
            <person name="Sharon I."/>
            <person name="Castelle C.J."/>
            <person name="Probst A.J."/>
            <person name="Thomas B.C."/>
            <person name="Singh A."/>
            <person name="Wilkins M.J."/>
            <person name="Karaoz U."/>
            <person name="Brodie E.L."/>
            <person name="Williams K.H."/>
            <person name="Hubbard S.S."/>
            <person name="Banfield J.F."/>
        </authorList>
    </citation>
    <scope>NUCLEOTIDE SEQUENCE [LARGE SCALE GENOMIC DNA]</scope>
</reference>
<dbReference type="AlphaFoldDB" id="A0A1G2CTS3"/>
<comment type="caution">
    <text evidence="5">The sequence shown here is derived from an EMBL/GenBank/DDBJ whole genome shotgun (WGS) entry which is preliminary data.</text>
</comment>